<evidence type="ECO:0000313" key="2">
    <source>
        <dbReference type="EMBL" id="SHG37978.1"/>
    </source>
</evidence>
<dbReference type="RefSeq" id="WP_079565931.1">
    <property type="nucleotide sequence ID" value="NZ_LT670818.1"/>
</dbReference>
<protein>
    <recommendedName>
        <fullName evidence="4">Sel1 repeat-containing protein</fullName>
    </recommendedName>
</protein>
<dbReference type="Gene3D" id="1.25.40.10">
    <property type="entry name" value="Tetratricopeptide repeat domain"/>
    <property type="match status" value="1"/>
</dbReference>
<accession>A0A1M5JBN5</accession>
<dbReference type="InterPro" id="IPR011990">
    <property type="entry name" value="TPR-like_helical_dom_sf"/>
</dbReference>
<dbReference type="SUPFAM" id="SSF81901">
    <property type="entry name" value="HCP-like"/>
    <property type="match status" value="1"/>
</dbReference>
<evidence type="ECO:0008006" key="4">
    <source>
        <dbReference type="Google" id="ProtNLM"/>
    </source>
</evidence>
<evidence type="ECO:0000256" key="1">
    <source>
        <dbReference type="SAM" id="MobiDB-lite"/>
    </source>
</evidence>
<sequence length="296" mass="31165">MARNTRFNSYDEEMAGSYDEEPSDPEFMAYGSSPSMADEDYPEEPEDYPEEPMPLFLSGGEEEPRQRGFGTGGERFLDRAPIGPRVIKGAIAAASAAAIAFAILTVGNPLALFADAKASLPAATADQSGATQTLIPPPAAPTQLANAGPTPVLPSNAGVRSAPPAPRVTRDDIALALRSAQPNQVQPEPSPLPAAAAPATPARRLDADELANLLKRAKGLIAVGDIAPARLLLERAANAQEASAALLLAQTYDPAVLGTQDMRSITPDPAMARDWYQKAARLGSMDARQRLAQMQN</sequence>
<evidence type="ECO:0000313" key="3">
    <source>
        <dbReference type="Proteomes" id="UP000190675"/>
    </source>
</evidence>
<dbReference type="AlphaFoldDB" id="A0A1M5JBN5"/>
<dbReference type="EMBL" id="LT670818">
    <property type="protein sequence ID" value="SHG37978.1"/>
    <property type="molecule type" value="Genomic_DNA"/>
</dbReference>
<feature type="region of interest" description="Disordered" evidence="1">
    <location>
        <begin position="181"/>
        <end position="201"/>
    </location>
</feature>
<proteinExistence type="predicted"/>
<reference evidence="2 3" key="1">
    <citation type="submission" date="2016-11" db="EMBL/GenBank/DDBJ databases">
        <authorList>
            <person name="Jaros S."/>
            <person name="Januszkiewicz K."/>
            <person name="Wedrychowicz H."/>
        </authorList>
    </citation>
    <scope>NUCLEOTIDE SEQUENCE [LARGE SCALE GENOMIC DNA]</scope>
    <source>
        <strain evidence="2 3">GAS242</strain>
    </source>
</reference>
<organism evidence="2 3">
    <name type="scientific">Bradyrhizobium erythrophlei</name>
    <dbReference type="NCBI Taxonomy" id="1437360"/>
    <lineage>
        <taxon>Bacteria</taxon>
        <taxon>Pseudomonadati</taxon>
        <taxon>Pseudomonadota</taxon>
        <taxon>Alphaproteobacteria</taxon>
        <taxon>Hyphomicrobiales</taxon>
        <taxon>Nitrobacteraceae</taxon>
        <taxon>Bradyrhizobium</taxon>
    </lineage>
</organism>
<gene>
    <name evidence="2" type="ORF">SAMN05444169_2122</name>
</gene>
<feature type="compositionally biased region" description="Acidic residues" evidence="1">
    <location>
        <begin position="37"/>
        <end position="50"/>
    </location>
</feature>
<dbReference type="Proteomes" id="UP000190675">
    <property type="component" value="Chromosome I"/>
</dbReference>
<name>A0A1M5JBN5_9BRAD</name>
<feature type="region of interest" description="Disordered" evidence="1">
    <location>
        <begin position="129"/>
        <end position="166"/>
    </location>
</feature>
<feature type="compositionally biased region" description="Acidic residues" evidence="1">
    <location>
        <begin position="10"/>
        <end position="24"/>
    </location>
</feature>
<dbReference type="OrthoDB" id="8237329at2"/>
<feature type="region of interest" description="Disordered" evidence="1">
    <location>
        <begin position="1"/>
        <end position="76"/>
    </location>
</feature>